<dbReference type="Proteomes" id="UP000887116">
    <property type="component" value="Unassembled WGS sequence"/>
</dbReference>
<gene>
    <name evidence="2" type="ORF">TNCT_492821</name>
</gene>
<evidence type="ECO:0000313" key="3">
    <source>
        <dbReference type="Proteomes" id="UP000887116"/>
    </source>
</evidence>
<protein>
    <submittedName>
        <fullName evidence="2">Uncharacterized protein</fullName>
    </submittedName>
</protein>
<evidence type="ECO:0000313" key="2">
    <source>
        <dbReference type="EMBL" id="GFR23352.1"/>
    </source>
</evidence>
<name>A0A8X6LWL9_TRICU</name>
<accession>A0A8X6LWL9</accession>
<dbReference type="AlphaFoldDB" id="A0A8X6LWL9"/>
<evidence type="ECO:0000256" key="1">
    <source>
        <dbReference type="SAM" id="MobiDB-lite"/>
    </source>
</evidence>
<reference evidence="2" key="1">
    <citation type="submission" date="2020-07" db="EMBL/GenBank/DDBJ databases">
        <title>Multicomponent nature underlies the extraordinary mechanical properties of spider dragline silk.</title>
        <authorList>
            <person name="Kono N."/>
            <person name="Nakamura H."/>
            <person name="Mori M."/>
            <person name="Yoshida Y."/>
            <person name="Ohtoshi R."/>
            <person name="Malay A.D."/>
            <person name="Moran D.A.P."/>
            <person name="Tomita M."/>
            <person name="Numata K."/>
            <person name="Arakawa K."/>
        </authorList>
    </citation>
    <scope>NUCLEOTIDE SEQUENCE</scope>
</reference>
<sequence length="85" mass="9803">MWRYLKTNNPDSPEENNDEDLELRTKFSETDKERSIKKMSLYNEAEQPSENKGHLVMKLKPCFRGSSKAFVPLALLSHSVVMVGM</sequence>
<keyword evidence="3" id="KW-1185">Reference proteome</keyword>
<proteinExistence type="predicted"/>
<dbReference type="EMBL" id="BMAO01018421">
    <property type="protein sequence ID" value="GFR23352.1"/>
    <property type="molecule type" value="Genomic_DNA"/>
</dbReference>
<feature type="region of interest" description="Disordered" evidence="1">
    <location>
        <begin position="1"/>
        <end position="20"/>
    </location>
</feature>
<comment type="caution">
    <text evidence="2">The sequence shown here is derived from an EMBL/GenBank/DDBJ whole genome shotgun (WGS) entry which is preliminary data.</text>
</comment>
<organism evidence="2 3">
    <name type="scientific">Trichonephila clavata</name>
    <name type="common">Joro spider</name>
    <name type="synonym">Nephila clavata</name>
    <dbReference type="NCBI Taxonomy" id="2740835"/>
    <lineage>
        <taxon>Eukaryota</taxon>
        <taxon>Metazoa</taxon>
        <taxon>Ecdysozoa</taxon>
        <taxon>Arthropoda</taxon>
        <taxon>Chelicerata</taxon>
        <taxon>Arachnida</taxon>
        <taxon>Araneae</taxon>
        <taxon>Araneomorphae</taxon>
        <taxon>Entelegynae</taxon>
        <taxon>Araneoidea</taxon>
        <taxon>Nephilidae</taxon>
        <taxon>Trichonephila</taxon>
    </lineage>
</organism>